<dbReference type="SUPFAM" id="SSF53955">
    <property type="entry name" value="Lysozyme-like"/>
    <property type="match status" value="1"/>
</dbReference>
<evidence type="ECO:0000313" key="2">
    <source>
        <dbReference type="EMBL" id="SFN88873.1"/>
    </source>
</evidence>
<dbReference type="STRING" id="995034.SAMN05216219_2464"/>
<dbReference type="AlphaFoldDB" id="A0A1I5CPM1"/>
<gene>
    <name evidence="2" type="ORF">SAMN05216219_2464</name>
</gene>
<reference evidence="3" key="1">
    <citation type="submission" date="2016-10" db="EMBL/GenBank/DDBJ databases">
        <authorList>
            <person name="Varghese N."/>
            <person name="Submissions S."/>
        </authorList>
    </citation>
    <scope>NUCLEOTIDE SEQUENCE [LARGE SCALE GENOMIC DNA]</scope>
    <source>
        <strain evidence="3">CGMCC 1.11101</strain>
    </source>
</reference>
<dbReference type="EMBL" id="FOVM01000007">
    <property type="protein sequence ID" value="SFN88873.1"/>
    <property type="molecule type" value="Genomic_DNA"/>
</dbReference>
<organism evidence="2 3">
    <name type="scientific">Mycetocola miduiensis</name>
    <dbReference type="NCBI Taxonomy" id="995034"/>
    <lineage>
        <taxon>Bacteria</taxon>
        <taxon>Bacillati</taxon>
        <taxon>Actinomycetota</taxon>
        <taxon>Actinomycetes</taxon>
        <taxon>Micrococcales</taxon>
        <taxon>Microbacteriaceae</taxon>
        <taxon>Mycetocola</taxon>
    </lineage>
</organism>
<proteinExistence type="predicted"/>
<evidence type="ECO:0000256" key="1">
    <source>
        <dbReference type="SAM" id="MobiDB-lite"/>
    </source>
</evidence>
<dbReference type="RefSeq" id="WP_177216824.1">
    <property type="nucleotide sequence ID" value="NZ_FOVM01000007.1"/>
</dbReference>
<dbReference type="InterPro" id="IPR023346">
    <property type="entry name" value="Lysozyme-like_dom_sf"/>
</dbReference>
<protein>
    <recommendedName>
        <fullName evidence="4">Phospholipase</fullName>
    </recommendedName>
</protein>
<sequence length="294" mass="29556">MLNLAQKPTPASRKEARTSKKPNRAPMIVALAAAGILAASGITVQANSANAESGATLSGSLTGIATTLDGTTKKVAEAKAEKAEAHQLAEATIADANAVAAAAQDKVDTAPLTASVASLSGYKTLKPATVTALASITDGAKQRVQAAVAEADRIAAEQAAAAAAAKAAAEAAAKAAAEAAEAAAAEQRASANTGDGARAVAAQMASSRYGWGSGEFNCLNKLWQKESGWSYTAYNASSGATGIPQALPGSKMASAGSDWKTNAATQIAWGLDYIDRAYGSPCAAWSHSQAKNWY</sequence>
<feature type="region of interest" description="Disordered" evidence="1">
    <location>
        <begin position="1"/>
        <end position="23"/>
    </location>
</feature>
<dbReference type="Proteomes" id="UP000198867">
    <property type="component" value="Unassembled WGS sequence"/>
</dbReference>
<evidence type="ECO:0008006" key="4">
    <source>
        <dbReference type="Google" id="ProtNLM"/>
    </source>
</evidence>
<keyword evidence="3" id="KW-1185">Reference proteome</keyword>
<accession>A0A1I5CPM1</accession>
<evidence type="ECO:0000313" key="3">
    <source>
        <dbReference type="Proteomes" id="UP000198867"/>
    </source>
</evidence>
<name>A0A1I5CPM1_9MICO</name>